<dbReference type="OrthoDB" id="881421at2"/>
<name>A0A0A2MBW5_9FLAO</name>
<dbReference type="AlphaFoldDB" id="A0A0A2MBW5"/>
<gene>
    <name evidence="1" type="ORF">Q764_06050</name>
</gene>
<accession>A0A0A2MBW5</accession>
<comment type="caution">
    <text evidence="1">The sequence shown here is derived from an EMBL/GenBank/DDBJ whole genome shotgun (WGS) entry which is preliminary data.</text>
</comment>
<dbReference type="eggNOG" id="ENOG503358D">
    <property type="taxonomic scope" value="Bacteria"/>
</dbReference>
<evidence type="ECO:0000313" key="2">
    <source>
        <dbReference type="Proteomes" id="UP000030121"/>
    </source>
</evidence>
<dbReference type="RefSeq" id="WP_026980308.1">
    <property type="nucleotide sequence ID" value="NZ_AUCZ01000008.1"/>
</dbReference>
<dbReference type="EMBL" id="JRLW01000005">
    <property type="protein sequence ID" value="KGO89749.1"/>
    <property type="molecule type" value="Genomic_DNA"/>
</dbReference>
<dbReference type="Proteomes" id="UP000030121">
    <property type="component" value="Unassembled WGS sequence"/>
</dbReference>
<dbReference type="STRING" id="1121899.GCA_000430025_01869"/>
<evidence type="ECO:0000313" key="1">
    <source>
        <dbReference type="EMBL" id="KGO89749.1"/>
    </source>
</evidence>
<keyword evidence="2" id="KW-1185">Reference proteome</keyword>
<sequence length="151" mass="16846">MSKAILESIENRLSEISELKYVDEDWGQLDNYSPNPPTKFPFGLIDLTNISYSNIGIDRTLTPANRQNATGTITVTIGNIKITNSSARAPQGQKNNAWAIWDLIELVHAKLHGWHPTNLAGALIRTGQQRVIRDDGIQEYRITYSIGLTNV</sequence>
<reference evidence="1 2" key="1">
    <citation type="submission" date="2013-09" db="EMBL/GenBank/DDBJ databases">
        <authorList>
            <person name="Zeng Z."/>
            <person name="Chen C."/>
        </authorList>
    </citation>
    <scope>NUCLEOTIDE SEQUENCE [LARGE SCALE GENOMIC DNA]</scope>
    <source>
        <strain evidence="1 2">GH29-5</strain>
    </source>
</reference>
<proteinExistence type="predicted"/>
<protein>
    <submittedName>
        <fullName evidence="1">Uncharacterized protein</fullName>
    </submittedName>
</protein>
<organism evidence="1 2">
    <name type="scientific">Flavobacterium suncheonense GH29-5 = DSM 17707</name>
    <dbReference type="NCBI Taxonomy" id="1121899"/>
    <lineage>
        <taxon>Bacteria</taxon>
        <taxon>Pseudomonadati</taxon>
        <taxon>Bacteroidota</taxon>
        <taxon>Flavobacteriia</taxon>
        <taxon>Flavobacteriales</taxon>
        <taxon>Flavobacteriaceae</taxon>
        <taxon>Flavobacterium</taxon>
    </lineage>
</organism>